<reference evidence="2 3" key="1">
    <citation type="submission" date="2021-01" db="EMBL/GenBank/DDBJ databases">
        <title>Biogeographic distribution of Paracoccus.</title>
        <authorList>
            <person name="Hollensteiner J."/>
            <person name="Leineberger J."/>
            <person name="Brinkhoff T."/>
            <person name="Daniel R."/>
        </authorList>
    </citation>
    <scope>NUCLEOTIDE SEQUENCE [LARGE SCALE GENOMIC DNA]</scope>
    <source>
        <strain evidence="2 3">LMG25392</strain>
    </source>
</reference>
<feature type="compositionally biased region" description="Low complexity" evidence="1">
    <location>
        <begin position="35"/>
        <end position="57"/>
    </location>
</feature>
<proteinExistence type="predicted"/>
<dbReference type="EMBL" id="CP067134">
    <property type="protein sequence ID" value="WCR10224.1"/>
    <property type="molecule type" value="Genomic_DNA"/>
</dbReference>
<feature type="region of interest" description="Disordered" evidence="1">
    <location>
        <begin position="25"/>
        <end position="67"/>
    </location>
</feature>
<evidence type="ECO:0008006" key="4">
    <source>
        <dbReference type="Google" id="ProtNLM"/>
    </source>
</evidence>
<dbReference type="Proteomes" id="UP001218412">
    <property type="component" value="Chromosome"/>
</dbReference>
<dbReference type="RefSeq" id="WP_272858281.1">
    <property type="nucleotide sequence ID" value="NZ_CP067134.1"/>
</dbReference>
<sequence length="175" mass="18687">MKKILTLLLPLLAFGAGTFGGTLLRGDPPPHEAATEAAAPASSDADADGGPAQDSPATGEHEHGRGGPAAWFTFPSQFFVPMMRNGDMGAMMILTLSIETTESALEPMKRQEHRLRDALLRQLLILANTGAFDGNFTTEPRTRVLREALLRAVREATDLPIGAVLIEEIARQAAS</sequence>
<protein>
    <recommendedName>
        <fullName evidence="4">Flagellar basal body-associated protein FliL</fullName>
    </recommendedName>
</protein>
<name>A0ABY7STM9_9RHOB</name>
<evidence type="ECO:0000256" key="1">
    <source>
        <dbReference type="SAM" id="MobiDB-lite"/>
    </source>
</evidence>
<evidence type="ECO:0000313" key="2">
    <source>
        <dbReference type="EMBL" id="WCR10224.1"/>
    </source>
</evidence>
<gene>
    <name evidence="2" type="ORF">JHW45_14290</name>
</gene>
<keyword evidence="3" id="KW-1185">Reference proteome</keyword>
<accession>A0ABY7STM9</accession>
<organism evidence="2 3">
    <name type="scientific">Paracoccus stylophorae</name>
    <dbReference type="NCBI Taxonomy" id="659350"/>
    <lineage>
        <taxon>Bacteria</taxon>
        <taxon>Pseudomonadati</taxon>
        <taxon>Pseudomonadota</taxon>
        <taxon>Alphaproteobacteria</taxon>
        <taxon>Rhodobacterales</taxon>
        <taxon>Paracoccaceae</taxon>
        <taxon>Paracoccus</taxon>
    </lineage>
</organism>
<evidence type="ECO:0000313" key="3">
    <source>
        <dbReference type="Proteomes" id="UP001218412"/>
    </source>
</evidence>